<evidence type="ECO:0000259" key="2">
    <source>
        <dbReference type="Pfam" id="PF12146"/>
    </source>
</evidence>
<protein>
    <recommendedName>
        <fullName evidence="2">Serine aminopeptidase S33 domain-containing protein</fullName>
    </recommendedName>
</protein>
<dbReference type="SUPFAM" id="SSF53474">
    <property type="entry name" value="alpha/beta-Hydrolases"/>
    <property type="match status" value="1"/>
</dbReference>
<dbReference type="EMBL" id="AP012273">
    <property type="protein sequence ID" value="BAO44246.1"/>
    <property type="molecule type" value="Genomic_DNA"/>
</dbReference>
<sequence>MIFRTIFLALLLISNIQAEEVSFKYNGMQLRGNLEKSDNWPAGPVVLMTHGTLAHNRMEIISTLQELFAENGISSLAINLSLGLNHRSSSMYDCTTPHVHKHTDAVREIGAWVEWLTFEDVKDIVLLGHSRGGNQTAWYAAEQPDKRVSHIILLAPQIWSAEYAAQDYEHRYGKPLQPVLDKALSLVEAGKGRKMLEHVDFIYCKDTSVSAEAFVSYYQPDPRMDTPYLLPKIQQPVLLFVGTEDKVVRGLKEKLDKLPNRPPNLDVEIIQGADHFFRDLYAEDVVEKSLEFMGR</sequence>
<gene>
    <name evidence="3" type="ORF">TBH_C1321</name>
</gene>
<feature type="domain" description="Serine aminopeptidase S33" evidence="2">
    <location>
        <begin position="45"/>
        <end position="250"/>
    </location>
</feature>
<proteinExistence type="predicted"/>
<evidence type="ECO:0000256" key="1">
    <source>
        <dbReference type="SAM" id="SignalP"/>
    </source>
</evidence>
<dbReference type="InterPro" id="IPR050266">
    <property type="entry name" value="AB_hydrolase_sf"/>
</dbReference>
<keyword evidence="4" id="KW-1185">Reference proteome</keyword>
<dbReference type="Gene3D" id="3.40.50.1820">
    <property type="entry name" value="alpha/beta hydrolase"/>
    <property type="match status" value="1"/>
</dbReference>
<dbReference type="Pfam" id="PF12146">
    <property type="entry name" value="Hydrolase_4"/>
    <property type="match status" value="1"/>
</dbReference>
<reference evidence="3 4" key="1">
    <citation type="journal article" date="2014" name="PLoS ONE">
        <title>Physiological and genomic features of a novel sulfur-oxidizing gammaproteobacterium belonging to a previously uncultivated symbiotic lineage isolated from a hydrothermal vent.</title>
        <authorList>
            <person name="Nunoura T."/>
            <person name="Takaki Y."/>
            <person name="Kazama H."/>
            <person name="Kakuta J."/>
            <person name="Shimamura S."/>
            <person name="Makita H."/>
            <person name="Hirai M."/>
            <person name="Miyazaki M."/>
            <person name="Takai K."/>
        </authorList>
    </citation>
    <scope>NUCLEOTIDE SEQUENCE [LARGE SCALE GENOMIC DNA]</scope>
    <source>
        <strain evidence="3 4">Hiromi1</strain>
    </source>
</reference>
<evidence type="ECO:0000313" key="3">
    <source>
        <dbReference type="EMBL" id="BAO44246.1"/>
    </source>
</evidence>
<dbReference type="PANTHER" id="PTHR43798:SF33">
    <property type="entry name" value="HYDROLASE, PUTATIVE (AFU_ORTHOLOGUE AFUA_2G14860)-RELATED"/>
    <property type="match status" value="1"/>
</dbReference>
<organism evidence="3 4">
    <name type="scientific">Thiolapillus brandeum</name>
    <dbReference type="NCBI Taxonomy" id="1076588"/>
    <lineage>
        <taxon>Bacteria</taxon>
        <taxon>Pseudomonadati</taxon>
        <taxon>Pseudomonadota</taxon>
        <taxon>Gammaproteobacteria</taxon>
        <taxon>Chromatiales</taxon>
        <taxon>Sedimenticolaceae</taxon>
        <taxon>Thiolapillus</taxon>
    </lineage>
</organism>
<feature type="signal peptide" evidence="1">
    <location>
        <begin position="1"/>
        <end position="18"/>
    </location>
</feature>
<dbReference type="GO" id="GO:0016020">
    <property type="term" value="C:membrane"/>
    <property type="evidence" value="ECO:0007669"/>
    <property type="project" value="TreeGrafter"/>
</dbReference>
<dbReference type="PANTHER" id="PTHR43798">
    <property type="entry name" value="MONOACYLGLYCEROL LIPASE"/>
    <property type="match status" value="1"/>
</dbReference>
<evidence type="ECO:0000313" key="4">
    <source>
        <dbReference type="Proteomes" id="UP000031631"/>
    </source>
</evidence>
<name>A0A7U6GIF7_9GAMM</name>
<dbReference type="InterPro" id="IPR029058">
    <property type="entry name" value="AB_hydrolase_fold"/>
</dbReference>
<accession>A0A7U6GIF7</accession>
<dbReference type="GO" id="GO:0047372">
    <property type="term" value="F:monoacylglycerol lipase activity"/>
    <property type="evidence" value="ECO:0007669"/>
    <property type="project" value="TreeGrafter"/>
</dbReference>
<dbReference type="KEGG" id="tbn:TBH_C1321"/>
<dbReference type="Proteomes" id="UP000031631">
    <property type="component" value="Chromosome"/>
</dbReference>
<keyword evidence="1" id="KW-0732">Signal</keyword>
<dbReference type="GO" id="GO:0046464">
    <property type="term" value="P:acylglycerol catabolic process"/>
    <property type="evidence" value="ECO:0007669"/>
    <property type="project" value="TreeGrafter"/>
</dbReference>
<dbReference type="InterPro" id="IPR022742">
    <property type="entry name" value="Hydrolase_4"/>
</dbReference>
<feature type="chain" id="PRO_5030927938" description="Serine aminopeptidase S33 domain-containing protein" evidence="1">
    <location>
        <begin position="19"/>
        <end position="295"/>
    </location>
</feature>
<dbReference type="AlphaFoldDB" id="A0A7U6GIF7"/>